<name>A0A5B8LGP7_9SPHN</name>
<protein>
    <recommendedName>
        <fullName evidence="3">Myb-like domain-containing protein</fullName>
    </recommendedName>
</protein>
<evidence type="ECO:0000313" key="1">
    <source>
        <dbReference type="EMBL" id="QDZ07468.1"/>
    </source>
</evidence>
<organism evidence="1 2">
    <name type="scientific">Sphingomonas panacisoli</name>
    <dbReference type="NCBI Taxonomy" id="1813879"/>
    <lineage>
        <taxon>Bacteria</taxon>
        <taxon>Pseudomonadati</taxon>
        <taxon>Pseudomonadota</taxon>
        <taxon>Alphaproteobacteria</taxon>
        <taxon>Sphingomonadales</taxon>
        <taxon>Sphingomonadaceae</taxon>
        <taxon>Sphingomonas</taxon>
    </lineage>
</organism>
<gene>
    <name evidence="1" type="ORF">FPZ24_08220</name>
</gene>
<evidence type="ECO:0008006" key="3">
    <source>
        <dbReference type="Google" id="ProtNLM"/>
    </source>
</evidence>
<dbReference type="Proteomes" id="UP000315673">
    <property type="component" value="Chromosome"/>
</dbReference>
<dbReference type="RefSeq" id="WP_146570942.1">
    <property type="nucleotide sequence ID" value="NZ_CP042306.1"/>
</dbReference>
<reference evidence="1 2" key="1">
    <citation type="submission" date="2019-07" db="EMBL/GenBank/DDBJ databases">
        <title>Full genome sequence of Sphingomonas sp. 4R-6-7(HKS19).</title>
        <authorList>
            <person name="Im W.-T."/>
        </authorList>
    </citation>
    <scope>NUCLEOTIDE SEQUENCE [LARGE SCALE GENOMIC DNA]</scope>
    <source>
        <strain evidence="1 2">HKS19</strain>
    </source>
</reference>
<dbReference type="EMBL" id="CP042306">
    <property type="protein sequence ID" value="QDZ07468.1"/>
    <property type="molecule type" value="Genomic_DNA"/>
</dbReference>
<dbReference type="KEGG" id="spai:FPZ24_08220"/>
<dbReference type="AlphaFoldDB" id="A0A5B8LGP7"/>
<proteinExistence type="predicted"/>
<keyword evidence="2" id="KW-1185">Reference proteome</keyword>
<evidence type="ECO:0000313" key="2">
    <source>
        <dbReference type="Proteomes" id="UP000315673"/>
    </source>
</evidence>
<dbReference type="Pfam" id="PF21227">
    <property type="entry name" value="Myb_DNA-binding_7"/>
    <property type="match status" value="1"/>
</dbReference>
<dbReference type="Gene3D" id="1.10.10.60">
    <property type="entry name" value="Homeodomain-like"/>
    <property type="match status" value="1"/>
</dbReference>
<accession>A0A5B8LGP7</accession>
<sequence length="73" mass="8398">MTDTESLILERAINRQPNPTRRWTREEDKLLLKHCGRRVQARTTAAALANQLGRSPGAVRTRLYELRKAKKNA</sequence>